<organism evidence="6 7">
    <name type="scientific">Pleodorina starrii</name>
    <dbReference type="NCBI Taxonomy" id="330485"/>
    <lineage>
        <taxon>Eukaryota</taxon>
        <taxon>Viridiplantae</taxon>
        <taxon>Chlorophyta</taxon>
        <taxon>core chlorophytes</taxon>
        <taxon>Chlorophyceae</taxon>
        <taxon>CS clade</taxon>
        <taxon>Chlamydomonadales</taxon>
        <taxon>Volvocaceae</taxon>
        <taxon>Pleodorina</taxon>
    </lineage>
</organism>
<dbReference type="InterPro" id="IPR040217">
    <property type="entry name" value="ACR1-12"/>
</dbReference>
<comment type="subcellular location">
    <subcellularLocation>
        <location evidence="1">Nucleus</location>
    </subcellularLocation>
</comment>
<feature type="region of interest" description="Disordered" evidence="4">
    <location>
        <begin position="395"/>
        <end position="442"/>
    </location>
</feature>
<dbReference type="InterPro" id="IPR054502">
    <property type="entry name" value="bHLH-TF_ACT-like_plant"/>
</dbReference>
<dbReference type="InterPro" id="IPR045865">
    <property type="entry name" value="ACT-like_dom_sf"/>
</dbReference>
<dbReference type="PANTHER" id="PTHR31096">
    <property type="entry name" value="ACT DOMAIN-CONTAINING PROTEIN ACR4-RELATED"/>
    <property type="match status" value="1"/>
</dbReference>
<sequence length="739" mass="75871">MNAILLRGQPPRTPSLLAFSDYREAEQANGAKHSSVTANGALLEYETLELRVHPPNVNIDNDTYADRTLITLDSANRPGTLVEVVQLLTELGLCVIKARISSDGGWFVDEFAVTDSGKKVTNERKLRAIRKVLSVDTDPGSDNDSSTDSVFEEASQCSTVFELAGNDRIGLLADVIELLKINGCEVRSAAVWTHNLRCAFVISVLDCASGAPIKDAIKLARLRQLLLGMMTSGPGGDGDGSVVDVANSKGLIHYERRLHQLLLKEEEAQWKQQTSLAARYEQEITEQHALQERRWAGGAAGAGPGSAAAAAAAATAGAQRAGLTAFGRLLAPQPAQLAYPAALPALPSPGSAAVSNGTHAALPSPKRFGVASATAASAAAAAATAAAAANVTVATGSPTAGSPKGSANGGACCTTSSDAQPGSSGGCETADTAGSSGGKATTSASSALSAATTVGGGGGANAGAAAECRSASPTNVLPPAATLAAPPSPSPPVAPPASSAQKPEVFVQHSKQRDYWMVSIRCRDRQKLLFDTVCTLADLNYDVYHGAVDCELDRDKAGAKVSIAVQTFYMRPRYGDSLWDPRKAAKLKYMLECAIQRRQPQGTKVHIQGAPSGAGGPGGGSGAPAADLPALTAVWRKYGLCITRAKVRALAGSAGEHTFYLVDHMGRPPADTVVQQACQQIGGVRLARPDAGGQPQGGGAAAAPGVRGGEAMKFGFTVLARPGWAANGGSPSNSMPDSI</sequence>
<dbReference type="SUPFAM" id="SSF55021">
    <property type="entry name" value="ACT-like"/>
    <property type="match status" value="2"/>
</dbReference>
<dbReference type="AlphaFoldDB" id="A0A9W6BSD3"/>
<feature type="region of interest" description="Disordered" evidence="4">
    <location>
        <begin position="477"/>
        <end position="503"/>
    </location>
</feature>
<evidence type="ECO:0000256" key="1">
    <source>
        <dbReference type="ARBA" id="ARBA00004123"/>
    </source>
</evidence>
<evidence type="ECO:0000313" key="7">
    <source>
        <dbReference type="Proteomes" id="UP001165080"/>
    </source>
</evidence>
<dbReference type="EMBL" id="BRXU01000018">
    <property type="protein sequence ID" value="GLC57354.1"/>
    <property type="molecule type" value="Genomic_DNA"/>
</dbReference>
<accession>A0A9W6BSD3</accession>
<keyword evidence="3" id="KW-0539">Nucleus</keyword>
<evidence type="ECO:0000313" key="6">
    <source>
        <dbReference type="EMBL" id="GLC57354.1"/>
    </source>
</evidence>
<dbReference type="Proteomes" id="UP001165080">
    <property type="component" value="Unassembled WGS sequence"/>
</dbReference>
<dbReference type="PROSITE" id="PS51671">
    <property type="entry name" value="ACT"/>
    <property type="match status" value="1"/>
</dbReference>
<reference evidence="6 7" key="1">
    <citation type="journal article" date="2023" name="Commun. Biol.">
        <title>Reorganization of the ancestral sex-determining regions during the evolution of trioecy in Pleodorina starrii.</title>
        <authorList>
            <person name="Takahashi K."/>
            <person name="Suzuki S."/>
            <person name="Kawai-Toyooka H."/>
            <person name="Yamamoto K."/>
            <person name="Hamaji T."/>
            <person name="Ootsuki R."/>
            <person name="Yamaguchi H."/>
            <person name="Kawachi M."/>
            <person name="Higashiyama T."/>
            <person name="Nozaki H."/>
        </authorList>
    </citation>
    <scope>NUCLEOTIDE SEQUENCE [LARGE SCALE GENOMIC DNA]</scope>
    <source>
        <strain evidence="6 7">NIES-4479</strain>
    </source>
</reference>
<protein>
    <recommendedName>
        <fullName evidence="5">ACT domain-containing protein</fullName>
    </recommendedName>
</protein>
<keyword evidence="7" id="KW-1185">Reference proteome</keyword>
<feature type="compositionally biased region" description="Low complexity" evidence="4">
    <location>
        <begin position="429"/>
        <end position="442"/>
    </location>
</feature>
<feature type="domain" description="ACT" evidence="5">
    <location>
        <begin position="69"/>
        <end position="143"/>
    </location>
</feature>
<dbReference type="InterPro" id="IPR002912">
    <property type="entry name" value="ACT_dom"/>
</dbReference>
<dbReference type="OrthoDB" id="534361at2759"/>
<feature type="compositionally biased region" description="Polar residues" evidence="4">
    <location>
        <begin position="413"/>
        <end position="422"/>
    </location>
</feature>
<evidence type="ECO:0000259" key="5">
    <source>
        <dbReference type="PROSITE" id="PS51671"/>
    </source>
</evidence>
<feature type="compositionally biased region" description="Pro residues" evidence="4">
    <location>
        <begin position="486"/>
        <end position="495"/>
    </location>
</feature>
<gene>
    <name evidence="6" type="primary">PLEST007921</name>
    <name evidence="6" type="ORF">PLESTB_001215400</name>
</gene>
<dbReference type="Pfam" id="PF22754">
    <property type="entry name" value="bHLH-TF_ACT-like_plant"/>
    <property type="match status" value="1"/>
</dbReference>
<name>A0A9W6BSD3_9CHLO</name>
<evidence type="ECO:0000256" key="4">
    <source>
        <dbReference type="SAM" id="MobiDB-lite"/>
    </source>
</evidence>
<evidence type="ECO:0000256" key="3">
    <source>
        <dbReference type="ARBA" id="ARBA00023242"/>
    </source>
</evidence>
<dbReference type="PANTHER" id="PTHR31096:SF22">
    <property type="entry name" value="ACT DOMAIN-CONTAINING PROTEIN ACR4"/>
    <property type="match status" value="1"/>
</dbReference>
<proteinExistence type="predicted"/>
<keyword evidence="2" id="KW-0677">Repeat</keyword>
<comment type="caution">
    <text evidence="6">The sequence shown here is derived from an EMBL/GenBank/DDBJ whole genome shotgun (WGS) entry which is preliminary data.</text>
</comment>
<evidence type="ECO:0000256" key="2">
    <source>
        <dbReference type="ARBA" id="ARBA00022737"/>
    </source>
</evidence>